<dbReference type="Proteomes" id="UP000324022">
    <property type="component" value="Unassembled WGS sequence"/>
</dbReference>
<name>A0A5C3EPN0_9BASI</name>
<feature type="compositionally biased region" description="Basic and acidic residues" evidence="1">
    <location>
        <begin position="70"/>
        <end position="80"/>
    </location>
</feature>
<evidence type="ECO:0000313" key="3">
    <source>
        <dbReference type="Proteomes" id="UP000324022"/>
    </source>
</evidence>
<organism evidence="2 3">
    <name type="scientific">Ustilago trichophora</name>
    <dbReference type="NCBI Taxonomy" id="86804"/>
    <lineage>
        <taxon>Eukaryota</taxon>
        <taxon>Fungi</taxon>
        <taxon>Dikarya</taxon>
        <taxon>Basidiomycota</taxon>
        <taxon>Ustilaginomycotina</taxon>
        <taxon>Ustilaginomycetes</taxon>
        <taxon>Ustilaginales</taxon>
        <taxon>Ustilaginaceae</taxon>
        <taxon>Ustilago</taxon>
    </lineage>
</organism>
<feature type="region of interest" description="Disordered" evidence="1">
    <location>
        <begin position="445"/>
        <end position="482"/>
    </location>
</feature>
<gene>
    <name evidence="2" type="ORF">UTRI_02959</name>
</gene>
<dbReference type="OrthoDB" id="3362485at2759"/>
<feature type="region of interest" description="Disordered" evidence="1">
    <location>
        <begin position="250"/>
        <end position="269"/>
    </location>
</feature>
<dbReference type="EMBL" id="OOIN01000043">
    <property type="protein sequence ID" value="SPO32402.1"/>
    <property type="molecule type" value="Genomic_DNA"/>
</dbReference>
<dbReference type="InterPro" id="IPR019341">
    <property type="entry name" value="Alpha/Gamma-adaptin-bd_p34"/>
</dbReference>
<reference evidence="2 3" key="1">
    <citation type="submission" date="2018-03" db="EMBL/GenBank/DDBJ databases">
        <authorList>
            <person name="Guldener U."/>
        </authorList>
    </citation>
    <scope>NUCLEOTIDE SEQUENCE [LARGE SCALE GENOMIC DNA]</scope>
    <source>
        <strain evidence="2 3">NBRC100155</strain>
    </source>
</reference>
<feature type="compositionally biased region" description="Low complexity" evidence="1">
    <location>
        <begin position="452"/>
        <end position="475"/>
    </location>
</feature>
<dbReference type="PANTHER" id="PTHR14659:SF1">
    <property type="entry name" value="ALPHA- AND GAMMA-ADAPTIN-BINDING PROTEIN P34"/>
    <property type="match status" value="1"/>
</dbReference>
<feature type="compositionally biased region" description="Basic and acidic residues" evidence="1">
    <location>
        <begin position="255"/>
        <end position="265"/>
    </location>
</feature>
<dbReference type="PANTHER" id="PTHR14659">
    <property type="entry name" value="ALPHA- AND GAMMA-ADAPTIN-BINDING PROTEIN P34"/>
    <property type="match status" value="1"/>
</dbReference>
<feature type="region of interest" description="Disordered" evidence="1">
    <location>
        <begin position="66"/>
        <end position="94"/>
    </location>
</feature>
<feature type="region of interest" description="Disordered" evidence="1">
    <location>
        <begin position="340"/>
        <end position="380"/>
    </location>
</feature>
<dbReference type="AlphaFoldDB" id="A0A5C3EPN0"/>
<keyword evidence="3" id="KW-1185">Reference proteome</keyword>
<feature type="compositionally biased region" description="Low complexity" evidence="1">
    <location>
        <begin position="364"/>
        <end position="379"/>
    </location>
</feature>
<protein>
    <submittedName>
        <fullName evidence="2">Uncharacterized protein</fullName>
    </submittedName>
</protein>
<evidence type="ECO:0000256" key="1">
    <source>
        <dbReference type="SAM" id="MobiDB-lite"/>
    </source>
</evidence>
<evidence type="ECO:0000313" key="2">
    <source>
        <dbReference type="EMBL" id="SPO32402.1"/>
    </source>
</evidence>
<sequence>MVIAMPSSTVDDPLNTVAVVPFDIAPATSSRGASTSSSATAAASARSLAAAASNLISAIAQGSNASNFGQEDRVDPRSGDESDDGSSSFTYTAPASTSPDIHHAGWYASTPYHISNRYYDADITLKATKAALYNVTFTDGALSHPFPAYLVVVDRSRSLEHHRLLAASLEARVASGFEADISIIAGVSLFSSAHSQLVMNLDDEPRNSSSSAARQQEETRAKTSDLVALYAGVGWEFIAIDEIDADVSDGGLRAGSEDGDGHSDGEADDEADGIERIREALMNHMWNGLVRKGQTGGVASRSLAGREGLVDAVSSSLHRSFSDSQDAVDDANDFDVEDDLDGATSESNIKVEESSRSASKQHFPSLSNNNQLGGNLPSLDLDDHAEASDLDEQLAKLFLSTSRGNDLAELEAFLESQDPSWPAPLPTAASFPEFSDKEAFDDDFDDFLPFQSAPSTTNPTSSSSSSTTRSASNSTNIGSLAEEVDDLPSISEISNMQNRLFGSNAAARLEAGPLGMGASQANEANQDLASQLQQLQWHAERVRGIEDPDQRRKEAALVALAFSMQWDGQGEGQAGAMNF</sequence>
<proteinExistence type="predicted"/>
<accession>A0A5C3EPN0</accession>